<evidence type="ECO:0000256" key="1">
    <source>
        <dbReference type="ARBA" id="ARBA00000966"/>
    </source>
</evidence>
<dbReference type="InterPro" id="IPR019405">
    <property type="entry name" value="Lactonase_7-beta_prop"/>
</dbReference>
<dbReference type="GO" id="GO:0008810">
    <property type="term" value="F:cellulase activity"/>
    <property type="evidence" value="ECO:0007669"/>
    <property type="project" value="UniProtKB-EC"/>
</dbReference>
<keyword evidence="8" id="KW-0378">Hydrolase</keyword>
<proteinExistence type="inferred from homology"/>
<evidence type="ECO:0000256" key="12">
    <source>
        <dbReference type="SAM" id="MobiDB-lite"/>
    </source>
</evidence>
<evidence type="ECO:0000256" key="9">
    <source>
        <dbReference type="ARBA" id="ARBA00023295"/>
    </source>
</evidence>
<comment type="caution">
    <text evidence="15">The sequence shown here is derived from an EMBL/GenBank/DDBJ whole genome shotgun (WGS) entry which is preliminary data.</text>
</comment>
<evidence type="ECO:0000256" key="3">
    <source>
        <dbReference type="ARBA" id="ARBA00004613"/>
    </source>
</evidence>
<feature type="domain" description="CBM1" evidence="14">
    <location>
        <begin position="360"/>
        <end position="396"/>
    </location>
</feature>
<evidence type="ECO:0000256" key="11">
    <source>
        <dbReference type="ARBA" id="ARBA00033295"/>
    </source>
</evidence>
<dbReference type="InterPro" id="IPR015943">
    <property type="entry name" value="WD40/YVTN_repeat-like_dom_sf"/>
</dbReference>
<comment type="function">
    <text evidence="2">Endo-1,4-mannanase, a crucial enzyme for depolymerization of seed galactomannans and wood galactoglucomannans.</text>
</comment>
<comment type="catalytic activity">
    <reaction evidence="1">
        <text>Endohydrolysis of (1-&gt;4)-beta-D-glucosidic linkages in cellulose, lichenin and cereal beta-D-glucans.</text>
        <dbReference type="EC" id="3.2.1.4"/>
    </reaction>
</comment>
<feature type="compositionally biased region" description="Low complexity" evidence="12">
    <location>
        <begin position="404"/>
        <end position="420"/>
    </location>
</feature>
<evidence type="ECO:0000256" key="8">
    <source>
        <dbReference type="ARBA" id="ARBA00022801"/>
    </source>
</evidence>
<dbReference type="GO" id="GO:0009251">
    <property type="term" value="P:glucan catabolic process"/>
    <property type="evidence" value="ECO:0007669"/>
    <property type="project" value="TreeGrafter"/>
</dbReference>
<evidence type="ECO:0000256" key="6">
    <source>
        <dbReference type="ARBA" id="ARBA00022525"/>
    </source>
</evidence>
<dbReference type="Gene3D" id="2.130.10.10">
    <property type="entry name" value="YVTN repeat-like/Quinoprotein amine dehydrogenase"/>
    <property type="match status" value="1"/>
</dbReference>
<dbReference type="FunFam" id="2.130.10.10:FF:000244">
    <property type="entry name" value="Carboxy-cis,cis-muconate cyclase"/>
    <property type="match status" value="1"/>
</dbReference>
<dbReference type="PANTHER" id="PTHR34142">
    <property type="entry name" value="ENDO-BETA-1,4-GLUCANASE A"/>
    <property type="match status" value="1"/>
</dbReference>
<dbReference type="EMBL" id="JAAAPX010000007">
    <property type="protein sequence ID" value="KAF4244292.1"/>
    <property type="molecule type" value="Genomic_DNA"/>
</dbReference>
<evidence type="ECO:0000256" key="5">
    <source>
        <dbReference type="ARBA" id="ARBA00012601"/>
    </source>
</evidence>
<dbReference type="Gene3D" id="3.20.20.80">
    <property type="entry name" value="Glycosidases"/>
    <property type="match status" value="1"/>
</dbReference>
<evidence type="ECO:0000256" key="13">
    <source>
        <dbReference type="SAM" id="SignalP"/>
    </source>
</evidence>
<dbReference type="GO" id="GO:0051920">
    <property type="term" value="F:peroxiredoxin activity"/>
    <property type="evidence" value="ECO:0007669"/>
    <property type="project" value="InterPro"/>
</dbReference>
<dbReference type="Pfam" id="PF00150">
    <property type="entry name" value="Cellulase"/>
    <property type="match status" value="1"/>
</dbReference>
<sequence>MKAATIICALLPLALAVPNAKRASGFVWFGSNESGAEFGETKLPGVLGTDYIWPSASTIKTLHDSGMNIFRVAFRMERLIPTKMTGTPDATYMNDLKATVNAITSLGAYAVIDPHNYGRYYGNIISSTDDFAAFWKTVAAQFASNDHVIFDTNNEYHEMDQTLVLNLNQAAINAIRAAGATSQYIFVEGNSWSGAWTWTTVNDNLKALTDPQDKIVYEMHQYLDSDGSGTSATCVSSTIGQERVQSATQWLKSNGKKGIIGEFAGGPNSVCQSAVTGMLDYLSANSDVWMGAAWWAAGPWWADYMFSMEPPTGTGYQNYLSLLKPYFVGGSGGNPPTTTTTTTTKPTTTTTTAGNPGGTGVAQHWGQCGGNGWQGPTTCASPYTCQKVNDWYSQCLYKPPPPSSTRQSPSHSAQPSVNPQTSPPQPSPAASSHPYTAPPPSAPHSAHSAPVADGWNSFLGAIRTRTILPGALLELSVCRVAVLNGAVYEWNAHAPLALKDGVSADELRAVREVEATITDAGKEALGRRERRGGAWCSMNKSGEDDMVELSLAAGIDSSQICMPSWNAVPRIMKYREKYHLNVVEIYELCYFCDQLTLPLSKMKHHLVIGTWTPPGRLYTVAFDDEALSLELVKKTEIPEGEPISWLTISHDKKTLYGAAMKKWNSFAINSPTDIVHQVSHPLAGHPLASSSESNTRAIFVLAAHKPPYNVYGAPFYNYAGYGNVFSVDPSDGRLVKNVQNYEYQENTGIHGMVFDPTETYLYSADLQANKIWTHRKDAQTGELILVDCLEAPSPDDHPRWVDIHPSGKYLYALMEAGNRLAVYVIDERRHVPVFTHITYPLLPAGVPPTNKYRGDVCFTTHSGEYLFATTRGTYGRPWTGYITAFKLGPNGNVERQLFIHPTSNSGGHSNAVSPCDFSDEWLALCDDQDGFVEIYRFKDETLARVARLDIPEKGFGMNAVWYD</sequence>
<evidence type="ECO:0000256" key="7">
    <source>
        <dbReference type="ARBA" id="ARBA00022729"/>
    </source>
</evidence>
<evidence type="ECO:0000313" key="15">
    <source>
        <dbReference type="EMBL" id="KAF4244292.1"/>
    </source>
</evidence>
<dbReference type="SUPFAM" id="SSF51445">
    <property type="entry name" value="(Trans)glycosidases"/>
    <property type="match status" value="1"/>
</dbReference>
<dbReference type="Gene3D" id="1.20.1290.10">
    <property type="entry name" value="AhpD-like"/>
    <property type="match status" value="1"/>
</dbReference>
<evidence type="ECO:0000256" key="10">
    <source>
        <dbReference type="ARBA" id="ARBA00025192"/>
    </source>
</evidence>
<dbReference type="SUPFAM" id="SSF69118">
    <property type="entry name" value="AhpD-like"/>
    <property type="match status" value="1"/>
</dbReference>
<dbReference type="AlphaFoldDB" id="A0A8H4HFD8"/>
<gene>
    <name evidence="15" type="ORF">CNMCM6805_009294</name>
</gene>
<evidence type="ECO:0000256" key="2">
    <source>
        <dbReference type="ARBA" id="ARBA00002993"/>
    </source>
</evidence>
<dbReference type="GO" id="GO:0030248">
    <property type="term" value="F:cellulose binding"/>
    <property type="evidence" value="ECO:0007669"/>
    <property type="project" value="InterPro"/>
</dbReference>
<dbReference type="Proteomes" id="UP000653565">
    <property type="component" value="Unassembled WGS sequence"/>
</dbReference>
<keyword evidence="7 13" id="KW-0732">Signal</keyword>
<dbReference type="InterPro" id="IPR003779">
    <property type="entry name" value="CMD-like"/>
</dbReference>
<feature type="chain" id="PRO_5034431951" description="cellulase" evidence="13">
    <location>
        <begin position="17"/>
        <end position="963"/>
    </location>
</feature>
<dbReference type="Pfam" id="PF00734">
    <property type="entry name" value="CBM_1"/>
    <property type="match status" value="1"/>
</dbReference>
<feature type="region of interest" description="Disordered" evidence="12">
    <location>
        <begin position="398"/>
        <end position="449"/>
    </location>
</feature>
<keyword evidence="9" id="KW-0326">Glycosidase</keyword>
<dbReference type="SMART" id="SM00236">
    <property type="entry name" value="fCBD"/>
    <property type="match status" value="1"/>
</dbReference>
<comment type="similarity">
    <text evidence="4">Belongs to the glycosyl hydrolase 5 (cellulase A) family.</text>
</comment>
<dbReference type="PROSITE" id="PS51164">
    <property type="entry name" value="CBM1_2"/>
    <property type="match status" value="1"/>
</dbReference>
<keyword evidence="6" id="KW-0964">Secreted</keyword>
<dbReference type="InterPro" id="IPR001547">
    <property type="entry name" value="Glyco_hydro_5"/>
</dbReference>
<dbReference type="GO" id="GO:0005576">
    <property type="term" value="C:extracellular region"/>
    <property type="evidence" value="ECO:0007669"/>
    <property type="project" value="UniProtKB-SubCell"/>
</dbReference>
<evidence type="ECO:0000256" key="4">
    <source>
        <dbReference type="ARBA" id="ARBA00005641"/>
    </source>
</evidence>
<dbReference type="SUPFAM" id="SSF57180">
    <property type="entry name" value="Cellulose-binding domain"/>
    <property type="match status" value="1"/>
</dbReference>
<organism evidence="15 16">
    <name type="scientific">Aspergillus fumigatiaffinis</name>
    <dbReference type="NCBI Taxonomy" id="340414"/>
    <lineage>
        <taxon>Eukaryota</taxon>
        <taxon>Fungi</taxon>
        <taxon>Dikarya</taxon>
        <taxon>Ascomycota</taxon>
        <taxon>Pezizomycotina</taxon>
        <taxon>Eurotiomycetes</taxon>
        <taxon>Eurotiomycetidae</taxon>
        <taxon>Eurotiales</taxon>
        <taxon>Aspergillaceae</taxon>
        <taxon>Aspergillus</taxon>
        <taxon>Aspergillus subgen. Fumigati</taxon>
    </lineage>
</organism>
<feature type="signal peptide" evidence="13">
    <location>
        <begin position="1"/>
        <end position="16"/>
    </location>
</feature>
<dbReference type="InterPro" id="IPR000254">
    <property type="entry name" value="CBD"/>
</dbReference>
<dbReference type="InterPro" id="IPR017853">
    <property type="entry name" value="GH"/>
</dbReference>
<dbReference type="InterPro" id="IPR029032">
    <property type="entry name" value="AhpD-like"/>
</dbReference>
<dbReference type="InterPro" id="IPR035971">
    <property type="entry name" value="CBD_sf"/>
</dbReference>
<name>A0A8H4HFD8_9EURO</name>
<reference evidence="15" key="1">
    <citation type="journal article" date="2020" name="bioRxiv">
        <title>Genomic and phenotypic heterogeneity of clinical isolates of the human pathogens Aspergillus fumigatus, Aspergillus lentulus and Aspergillus fumigatiaffinis.</title>
        <authorList>
            <person name="dos Santos R.A.C."/>
            <person name="Steenwyk J.L."/>
            <person name="Rivero-Menendez O."/>
            <person name="Mead M.E."/>
            <person name="Silva L.P."/>
            <person name="Bastos R.W."/>
            <person name="Alastruey-Izquierdo A."/>
            <person name="Goldman G.H."/>
            <person name="Rokas A."/>
        </authorList>
    </citation>
    <scope>NUCLEOTIDE SEQUENCE</scope>
    <source>
        <strain evidence="15">CNM-CM6805</strain>
    </source>
</reference>
<dbReference type="PROSITE" id="PS00562">
    <property type="entry name" value="CBM1_1"/>
    <property type="match status" value="1"/>
</dbReference>
<reference evidence="15" key="2">
    <citation type="submission" date="2020-04" db="EMBL/GenBank/DDBJ databases">
        <authorList>
            <person name="Santos R.A.C."/>
            <person name="Steenwyk J.L."/>
            <person name="Rivero-Menendez O."/>
            <person name="Mead M.E."/>
            <person name="Silva L.P."/>
            <person name="Bastos R.W."/>
            <person name="Alastruey-Izquierdo A."/>
            <person name="Goldman G.H."/>
            <person name="Rokas A."/>
        </authorList>
    </citation>
    <scope>NUCLEOTIDE SEQUENCE</scope>
    <source>
        <strain evidence="15">CNM-CM6805</strain>
    </source>
</reference>
<dbReference type="FunFam" id="3.20.20.80:FF:000078">
    <property type="entry name" value="Endo-beta-1,4-glucanase B"/>
    <property type="match status" value="1"/>
</dbReference>
<feature type="region of interest" description="Disordered" evidence="12">
    <location>
        <begin position="331"/>
        <end position="359"/>
    </location>
</feature>
<evidence type="ECO:0000313" key="16">
    <source>
        <dbReference type="Proteomes" id="UP000653565"/>
    </source>
</evidence>
<dbReference type="EC" id="3.2.1.4" evidence="5"/>
<evidence type="ECO:0000259" key="14">
    <source>
        <dbReference type="PROSITE" id="PS51164"/>
    </source>
</evidence>
<dbReference type="Pfam" id="PF02627">
    <property type="entry name" value="CMD"/>
    <property type="match status" value="1"/>
</dbReference>
<accession>A0A8H4HFD8</accession>
<keyword evidence="16" id="KW-1185">Reference proteome</keyword>
<comment type="function">
    <text evidence="10">Has endoglucanase activity on substrates containing beta-1,4 glycosidic bonds, like in carboxymethylcellulose (CMC), hydroxyethylcellulose (HEC) and beta-glucan. Involved in the degradation of complex natural cellulosic substrates.</text>
</comment>
<protein>
    <recommendedName>
        <fullName evidence="5">cellulase</fullName>
        <ecNumber evidence="5">3.2.1.4</ecNumber>
    </recommendedName>
    <alternativeName>
        <fullName evidence="11">Endo-beta-1,4-mannanase F</fullName>
    </alternativeName>
</protein>
<comment type="subcellular location">
    <subcellularLocation>
        <location evidence="3">Secreted</location>
    </subcellularLocation>
</comment>
<feature type="compositionally biased region" description="Low complexity" evidence="12">
    <location>
        <begin position="334"/>
        <end position="354"/>
    </location>
</feature>
<dbReference type="Pfam" id="PF10282">
    <property type="entry name" value="Lactonase"/>
    <property type="match status" value="1"/>
</dbReference>
<dbReference type="PANTHER" id="PTHR34142:SF1">
    <property type="entry name" value="GLYCOSIDE HYDROLASE FAMILY 5 DOMAIN-CONTAINING PROTEIN"/>
    <property type="match status" value="1"/>
</dbReference>
<dbReference type="SUPFAM" id="SSF75011">
    <property type="entry name" value="3-carboxy-cis,cis-mucoante lactonizing enzyme"/>
    <property type="match status" value="1"/>
</dbReference>